<name>A0A2V5KDI1_9BACL</name>
<dbReference type="GO" id="GO:0005886">
    <property type="term" value="C:plasma membrane"/>
    <property type="evidence" value="ECO:0007669"/>
    <property type="project" value="UniProtKB-SubCell"/>
</dbReference>
<evidence type="ECO:0000256" key="4">
    <source>
        <dbReference type="ARBA" id="ARBA00022692"/>
    </source>
</evidence>
<reference evidence="9 10" key="1">
    <citation type="submission" date="2018-05" db="EMBL/GenBank/DDBJ databases">
        <title>Paenibacillus flagellatus sp. nov., isolated from selenium mineral soil.</title>
        <authorList>
            <person name="Dai X."/>
        </authorList>
    </citation>
    <scope>NUCLEOTIDE SEQUENCE [LARGE SCALE GENOMIC DNA]</scope>
    <source>
        <strain evidence="9 10">DXL2</strain>
    </source>
</reference>
<keyword evidence="10" id="KW-1185">Reference proteome</keyword>
<feature type="transmembrane region" description="Helical" evidence="7">
    <location>
        <begin position="185"/>
        <end position="207"/>
    </location>
</feature>
<dbReference type="PROSITE" id="PS50928">
    <property type="entry name" value="ABC_TM1"/>
    <property type="match status" value="1"/>
</dbReference>
<dbReference type="InterPro" id="IPR035906">
    <property type="entry name" value="MetI-like_sf"/>
</dbReference>
<evidence type="ECO:0000256" key="3">
    <source>
        <dbReference type="ARBA" id="ARBA00022475"/>
    </source>
</evidence>
<dbReference type="EMBL" id="QJVJ01000002">
    <property type="protein sequence ID" value="PYI56254.1"/>
    <property type="molecule type" value="Genomic_DNA"/>
</dbReference>
<comment type="caution">
    <text evidence="9">The sequence shown here is derived from an EMBL/GenBank/DDBJ whole genome shotgun (WGS) entry which is preliminary data.</text>
</comment>
<keyword evidence="4 7" id="KW-0812">Transmembrane</keyword>
<feature type="transmembrane region" description="Helical" evidence="7">
    <location>
        <begin position="82"/>
        <end position="100"/>
    </location>
</feature>
<dbReference type="CDD" id="cd06261">
    <property type="entry name" value="TM_PBP2"/>
    <property type="match status" value="1"/>
</dbReference>
<feature type="domain" description="ABC transmembrane type-1" evidence="8">
    <location>
        <begin position="75"/>
        <end position="277"/>
    </location>
</feature>
<keyword evidence="5 7" id="KW-1133">Transmembrane helix</keyword>
<accession>A0A2V5KDI1</accession>
<evidence type="ECO:0000256" key="6">
    <source>
        <dbReference type="ARBA" id="ARBA00023136"/>
    </source>
</evidence>
<dbReference type="Proteomes" id="UP000247476">
    <property type="component" value="Unassembled WGS sequence"/>
</dbReference>
<evidence type="ECO:0000256" key="1">
    <source>
        <dbReference type="ARBA" id="ARBA00004651"/>
    </source>
</evidence>
<feature type="transmembrane region" description="Helical" evidence="7">
    <location>
        <begin position="112"/>
        <end position="131"/>
    </location>
</feature>
<proteinExistence type="inferred from homology"/>
<evidence type="ECO:0000256" key="7">
    <source>
        <dbReference type="RuleBase" id="RU363032"/>
    </source>
</evidence>
<feature type="transmembrane region" description="Helical" evidence="7">
    <location>
        <begin position="261"/>
        <end position="277"/>
    </location>
</feature>
<dbReference type="GO" id="GO:0055085">
    <property type="term" value="P:transmembrane transport"/>
    <property type="evidence" value="ECO:0007669"/>
    <property type="project" value="InterPro"/>
</dbReference>
<dbReference type="PANTHER" id="PTHR43744:SF9">
    <property type="entry name" value="POLYGALACTURONAN_RHAMNOGALACTURONAN TRANSPORT SYSTEM PERMEASE PROTEIN YTCP"/>
    <property type="match status" value="1"/>
</dbReference>
<evidence type="ECO:0000259" key="8">
    <source>
        <dbReference type="PROSITE" id="PS50928"/>
    </source>
</evidence>
<protein>
    <submittedName>
        <fullName evidence="9">ABC transporter permease</fullName>
    </submittedName>
</protein>
<keyword evidence="3" id="KW-1003">Cell membrane</keyword>
<gene>
    <name evidence="9" type="ORF">DLM86_04515</name>
</gene>
<dbReference type="AlphaFoldDB" id="A0A2V5KDI1"/>
<dbReference type="SUPFAM" id="SSF161098">
    <property type="entry name" value="MetI-like"/>
    <property type="match status" value="1"/>
</dbReference>
<dbReference type="Gene3D" id="1.10.3720.10">
    <property type="entry name" value="MetI-like"/>
    <property type="match status" value="1"/>
</dbReference>
<evidence type="ECO:0000313" key="10">
    <source>
        <dbReference type="Proteomes" id="UP000247476"/>
    </source>
</evidence>
<dbReference type="OrthoDB" id="9810086at2"/>
<dbReference type="InterPro" id="IPR000515">
    <property type="entry name" value="MetI-like"/>
</dbReference>
<dbReference type="RefSeq" id="WP_110838782.1">
    <property type="nucleotide sequence ID" value="NZ_QJVJ01000002.1"/>
</dbReference>
<comment type="similarity">
    <text evidence="7">Belongs to the binding-protein-dependent transport system permease family.</text>
</comment>
<comment type="subcellular location">
    <subcellularLocation>
        <location evidence="1 7">Cell membrane</location>
        <topology evidence="1 7">Multi-pass membrane protein</topology>
    </subcellularLocation>
</comment>
<sequence length="292" mass="32527">MKEYASVSRTVFQIANGLVLSAAALLCLLPFVHILAQSFSSSVSVAANQVLFWPVDFTTAAYEKVFGEGSLLRSMGVTLRRVALGVSLNMLLTVLMAYPLSKENETFRGRTVYAWLLVFTMIFGGGLIPFYLVVNNLGLMDTIWALVLPTAVPVYNVVLMLNFFRSIPKELGESAYIDGASQLATLFRIYVPLSMPAMATLTLFSLVGHWNSWFDGLIFMNDPKHYPLSSYLQTMIIPLNVTNIKDMEELKLVSERTLKDAQIMIGALPILIVYPFLQRYFVKGIILGAVKE</sequence>
<keyword evidence="6 7" id="KW-0472">Membrane</keyword>
<evidence type="ECO:0000256" key="2">
    <source>
        <dbReference type="ARBA" id="ARBA00022448"/>
    </source>
</evidence>
<feature type="transmembrane region" description="Helical" evidence="7">
    <location>
        <begin position="143"/>
        <end position="164"/>
    </location>
</feature>
<dbReference type="Pfam" id="PF00528">
    <property type="entry name" value="BPD_transp_1"/>
    <property type="match status" value="1"/>
</dbReference>
<keyword evidence="2 7" id="KW-0813">Transport</keyword>
<evidence type="ECO:0000313" key="9">
    <source>
        <dbReference type="EMBL" id="PYI56254.1"/>
    </source>
</evidence>
<organism evidence="9 10">
    <name type="scientific">Paenibacillus flagellatus</name>
    <dbReference type="NCBI Taxonomy" id="2211139"/>
    <lineage>
        <taxon>Bacteria</taxon>
        <taxon>Bacillati</taxon>
        <taxon>Bacillota</taxon>
        <taxon>Bacilli</taxon>
        <taxon>Bacillales</taxon>
        <taxon>Paenibacillaceae</taxon>
        <taxon>Paenibacillus</taxon>
    </lineage>
</organism>
<evidence type="ECO:0000256" key="5">
    <source>
        <dbReference type="ARBA" id="ARBA00022989"/>
    </source>
</evidence>
<dbReference type="PANTHER" id="PTHR43744">
    <property type="entry name" value="ABC TRANSPORTER PERMEASE PROTEIN MG189-RELATED-RELATED"/>
    <property type="match status" value="1"/>
</dbReference>